<keyword evidence="10" id="KW-1185">Reference proteome</keyword>
<evidence type="ECO:0000256" key="3">
    <source>
        <dbReference type="ARBA" id="ARBA00004536"/>
    </source>
</evidence>
<dbReference type="InterPro" id="IPR018980">
    <property type="entry name" value="FERM_PH-like_C"/>
</dbReference>
<dbReference type="GO" id="GO:0005886">
    <property type="term" value="C:plasma membrane"/>
    <property type="evidence" value="ECO:0007669"/>
    <property type="project" value="UniProtKB-SubCell"/>
</dbReference>
<dbReference type="PRINTS" id="PR00661">
    <property type="entry name" value="ERMFAMILY"/>
</dbReference>
<dbReference type="SUPFAM" id="SSF48678">
    <property type="entry name" value="Moesin tail domain"/>
    <property type="match status" value="1"/>
</dbReference>
<dbReference type="WBParaSite" id="TCONS_00010667.p1">
    <property type="protein sequence ID" value="TCONS_00010667.p1"/>
    <property type="gene ID" value="XLOC_004125"/>
</dbReference>
<dbReference type="FunFam" id="3.10.20.90:FF:000013">
    <property type="entry name" value="radixin isoform X1"/>
    <property type="match status" value="1"/>
</dbReference>
<proteinExistence type="predicted"/>
<reference evidence="11" key="1">
    <citation type="submission" date="2024-02" db="UniProtKB">
        <authorList>
            <consortium name="WormBaseParasite"/>
        </authorList>
    </citation>
    <scope>IDENTIFICATION</scope>
</reference>
<dbReference type="Proteomes" id="UP000035681">
    <property type="component" value="Unplaced"/>
</dbReference>
<keyword evidence="8" id="KW-0175">Coiled coil</keyword>
<evidence type="ECO:0000256" key="6">
    <source>
        <dbReference type="ARBA" id="ARBA00023136"/>
    </source>
</evidence>
<dbReference type="PROSITE" id="PS00661">
    <property type="entry name" value="FERM_2"/>
    <property type="match status" value="1"/>
</dbReference>
<dbReference type="Gene3D" id="2.30.29.30">
    <property type="entry name" value="Pleckstrin-homology domain (PH domain)/Phosphotyrosine-binding domain (PTB)"/>
    <property type="match status" value="1"/>
</dbReference>
<dbReference type="InterPro" id="IPR000299">
    <property type="entry name" value="FERM_domain"/>
</dbReference>
<dbReference type="InterPro" id="IPR011259">
    <property type="entry name" value="ERM_C_dom"/>
</dbReference>
<dbReference type="InterPro" id="IPR019749">
    <property type="entry name" value="Band_41_domain"/>
</dbReference>
<sequence>INVRVTTMDAELEFAIQTSITGKQLFDQVVKTIGLREVWYFGLQYIDNKGFPTWLKLNKKVTSQDIGKEQPLNFKFRAKFFPEDASEELIQDITIRLFYLQVKDSILSDDIYCSPESSVLLASYAMQAKYGDYDSTYHTSGFLANDRLLPQRVLGQFKLNAEDWEKRIMVWWADHRGMSKETAMMEYLKLAQDLEMYGVNFFEIKNKKGTELYLGVDALGLNIYDKTDKLSPRVGFPWSEIRNISFNDKKFVIKPIDKKATDFIFYAPRLRINKRILALCMGNHELYMRRRKPDTIEIQQMRSQAAEEKKLRMLELERLSKEVDARERAEQKQREAEEEIRRMVEVVNRTKEELNMMHEKYRQLEVQYDELNKAKALLEGKEREMEELNEKLLSQKQMTEEEKNMLIREIHLRESQVMEMRQIVEAKTSEANRLQTDLDAIKTTNTNSQHFIREIDEESSDAHMELIVDEGVNMSSVHDELDREAHVSIKEKLAMLTEELDPLKDRGHMTDFDLLHQENRRAGRDKYKTLRQIRGGNTKRRIDQYENIRNERAERDELWRQHEESQIKFIQEQNFIMFNHLHMEIEKLNSIVRIYQYKVAEEKAKNEELERRLTLLENQILKQEKMIQSLIQPDLLYLKI</sequence>
<dbReference type="SUPFAM" id="SSF47031">
    <property type="entry name" value="Second domain of FERM"/>
    <property type="match status" value="1"/>
</dbReference>
<dbReference type="Gene3D" id="6.10.360.10">
    <property type="match status" value="1"/>
</dbReference>
<dbReference type="InterPro" id="IPR019748">
    <property type="entry name" value="FERM_central"/>
</dbReference>
<dbReference type="Pfam" id="PF00373">
    <property type="entry name" value="FERM_M"/>
    <property type="match status" value="1"/>
</dbReference>
<dbReference type="Pfam" id="PF09379">
    <property type="entry name" value="FERM_N"/>
    <property type="match status" value="1"/>
</dbReference>
<dbReference type="InterPro" id="IPR008954">
    <property type="entry name" value="Moesin_tail_sf"/>
</dbReference>
<dbReference type="InterPro" id="IPR011993">
    <property type="entry name" value="PH-like_dom_sf"/>
</dbReference>
<dbReference type="Pfam" id="PF00769">
    <property type="entry name" value="ERM_C"/>
    <property type="match status" value="1"/>
</dbReference>
<dbReference type="CDD" id="cd17187">
    <property type="entry name" value="FERM_F1_ERM"/>
    <property type="match status" value="1"/>
</dbReference>
<dbReference type="SUPFAM" id="SSF50729">
    <property type="entry name" value="PH domain-like"/>
    <property type="match status" value="1"/>
</dbReference>
<dbReference type="Gene3D" id="1.20.5.450">
    <property type="match status" value="1"/>
</dbReference>
<dbReference type="PRINTS" id="PR00935">
    <property type="entry name" value="BAND41"/>
</dbReference>
<dbReference type="Gene3D" id="1.20.80.10">
    <property type="match status" value="1"/>
</dbReference>
<dbReference type="PROSITE" id="PS00660">
    <property type="entry name" value="FERM_1"/>
    <property type="match status" value="1"/>
</dbReference>
<feature type="domain" description="FERM" evidence="9">
    <location>
        <begin position="1"/>
        <end position="291"/>
    </location>
</feature>
<dbReference type="AlphaFoldDB" id="A0AAF5DD37"/>
<dbReference type="PANTHER" id="PTHR23281">
    <property type="entry name" value="MERLIN/MOESIN/EZRIN/RADIXIN"/>
    <property type="match status" value="1"/>
</dbReference>
<comment type="subcellular location">
    <subcellularLocation>
        <location evidence="3">Cell junction</location>
        <location evidence="3">Adherens junction</location>
    </subcellularLocation>
    <subcellularLocation>
        <location evidence="2">Cell membrane</location>
        <topology evidence="2">Peripheral membrane protein</topology>
    </subcellularLocation>
    <subcellularLocation>
        <location evidence="1">Cell projection</location>
        <location evidence="1">Microvillus</location>
    </subcellularLocation>
    <subcellularLocation>
        <location evidence="7">Cell projection</location>
        <location evidence="7">Rhabdomere</location>
    </subcellularLocation>
</comment>
<dbReference type="CDD" id="cd14473">
    <property type="entry name" value="FERM_B-lobe"/>
    <property type="match status" value="1"/>
</dbReference>
<evidence type="ECO:0000256" key="7">
    <source>
        <dbReference type="ARBA" id="ARBA00043944"/>
    </source>
</evidence>
<dbReference type="InterPro" id="IPR035963">
    <property type="entry name" value="FERM_2"/>
</dbReference>
<dbReference type="GO" id="GO:0005902">
    <property type="term" value="C:microvillus"/>
    <property type="evidence" value="ECO:0007669"/>
    <property type="project" value="UniProtKB-SubCell"/>
</dbReference>
<evidence type="ECO:0000256" key="8">
    <source>
        <dbReference type="SAM" id="Coils"/>
    </source>
</evidence>
<keyword evidence="5" id="KW-1003">Cell membrane</keyword>
<dbReference type="InterPro" id="IPR041789">
    <property type="entry name" value="ERM_FERM_C"/>
</dbReference>
<dbReference type="FunFam" id="2.30.29.30:FF:000003">
    <property type="entry name" value="Radixin isoform 1"/>
    <property type="match status" value="1"/>
</dbReference>
<dbReference type="SMART" id="SM00295">
    <property type="entry name" value="B41"/>
    <property type="match status" value="1"/>
</dbReference>
<organism evidence="10 11">
    <name type="scientific">Strongyloides stercoralis</name>
    <name type="common">Threadworm</name>
    <dbReference type="NCBI Taxonomy" id="6248"/>
    <lineage>
        <taxon>Eukaryota</taxon>
        <taxon>Metazoa</taxon>
        <taxon>Ecdysozoa</taxon>
        <taxon>Nematoda</taxon>
        <taxon>Chromadorea</taxon>
        <taxon>Rhabditida</taxon>
        <taxon>Tylenchina</taxon>
        <taxon>Panagrolaimomorpha</taxon>
        <taxon>Strongyloidoidea</taxon>
        <taxon>Strongyloididae</taxon>
        <taxon>Strongyloides</taxon>
    </lineage>
</organism>
<dbReference type="PROSITE" id="PS50057">
    <property type="entry name" value="FERM_3"/>
    <property type="match status" value="1"/>
</dbReference>
<evidence type="ECO:0000256" key="1">
    <source>
        <dbReference type="ARBA" id="ARBA00004105"/>
    </source>
</evidence>
<accession>A0AAF5DD37</accession>
<evidence type="ECO:0000256" key="2">
    <source>
        <dbReference type="ARBA" id="ARBA00004202"/>
    </source>
</evidence>
<dbReference type="Pfam" id="PF09380">
    <property type="entry name" value="FERM_C"/>
    <property type="match status" value="1"/>
</dbReference>
<evidence type="ECO:0000259" key="9">
    <source>
        <dbReference type="PROSITE" id="PS50057"/>
    </source>
</evidence>
<dbReference type="InterPro" id="IPR014352">
    <property type="entry name" value="FERM/acyl-CoA-bd_prot_sf"/>
</dbReference>
<dbReference type="FunFam" id="1.20.80.10:FF:000002">
    <property type="entry name" value="radixin isoform X1"/>
    <property type="match status" value="1"/>
</dbReference>
<dbReference type="InterPro" id="IPR029071">
    <property type="entry name" value="Ubiquitin-like_domsf"/>
</dbReference>
<dbReference type="GO" id="GO:0003779">
    <property type="term" value="F:actin binding"/>
    <property type="evidence" value="ECO:0007669"/>
    <property type="project" value="InterPro"/>
</dbReference>
<dbReference type="SMART" id="SM01196">
    <property type="entry name" value="FERM_C"/>
    <property type="match status" value="1"/>
</dbReference>
<evidence type="ECO:0000256" key="5">
    <source>
        <dbReference type="ARBA" id="ARBA00022475"/>
    </source>
</evidence>
<dbReference type="CDD" id="cd13194">
    <property type="entry name" value="FERM_C_ERM"/>
    <property type="match status" value="1"/>
</dbReference>
<evidence type="ECO:0000256" key="4">
    <source>
        <dbReference type="ARBA" id="ARBA00022025"/>
    </source>
</evidence>
<evidence type="ECO:0000313" key="11">
    <source>
        <dbReference type="WBParaSite" id="TCONS_00010667.p1"/>
    </source>
</evidence>
<dbReference type="GO" id="GO:0005912">
    <property type="term" value="C:adherens junction"/>
    <property type="evidence" value="ECO:0007669"/>
    <property type="project" value="UniProtKB-SubCell"/>
</dbReference>
<dbReference type="InterPro" id="IPR019747">
    <property type="entry name" value="FERM_CS"/>
</dbReference>
<dbReference type="InterPro" id="IPR018979">
    <property type="entry name" value="FERM_N"/>
</dbReference>
<keyword evidence="6" id="KW-0472">Membrane</keyword>
<dbReference type="InterPro" id="IPR011174">
    <property type="entry name" value="ERM"/>
</dbReference>
<dbReference type="SUPFAM" id="SSF54236">
    <property type="entry name" value="Ubiquitin-like"/>
    <property type="match status" value="1"/>
</dbReference>
<evidence type="ECO:0000313" key="10">
    <source>
        <dbReference type="Proteomes" id="UP000035681"/>
    </source>
</evidence>
<dbReference type="InterPro" id="IPR000798">
    <property type="entry name" value="Ez/rad/moesin-like"/>
</dbReference>
<feature type="coiled-coil region" evidence="8">
    <location>
        <begin position="592"/>
        <end position="626"/>
    </location>
</feature>
<protein>
    <recommendedName>
        <fullName evidence="4">Moesin/ezrin/radixin homolog 1</fullName>
    </recommendedName>
</protein>
<feature type="coiled-coil region" evidence="8">
    <location>
        <begin position="316"/>
        <end position="409"/>
    </location>
</feature>
<name>A0AAF5DD37_STRER</name>
<dbReference type="Gene3D" id="3.10.20.90">
    <property type="entry name" value="Phosphatidylinositol 3-kinase Catalytic Subunit, Chain A, domain 1"/>
    <property type="match status" value="1"/>
</dbReference>